<evidence type="ECO:0000313" key="3">
    <source>
        <dbReference type="Proteomes" id="UP000218209"/>
    </source>
</evidence>
<reference evidence="2 3" key="1">
    <citation type="submission" date="2017-03" db="EMBL/GenBank/DDBJ databases">
        <title>WGS assembly of Porphyra umbilicalis.</title>
        <authorList>
            <person name="Brawley S.H."/>
            <person name="Blouin N.A."/>
            <person name="Ficko-Blean E."/>
            <person name="Wheeler G.L."/>
            <person name="Lohr M."/>
            <person name="Goodson H.V."/>
            <person name="Jenkins J.W."/>
            <person name="Blaby-Haas C.E."/>
            <person name="Helliwell K.E."/>
            <person name="Chan C."/>
            <person name="Marriage T."/>
            <person name="Bhattacharya D."/>
            <person name="Klein A.S."/>
            <person name="Badis Y."/>
            <person name="Brodie J."/>
            <person name="Cao Y."/>
            <person name="Collen J."/>
            <person name="Dittami S.M."/>
            <person name="Gachon C.M."/>
            <person name="Green B.R."/>
            <person name="Karpowicz S."/>
            <person name="Kim J.W."/>
            <person name="Kudahl U."/>
            <person name="Lin S."/>
            <person name="Michel G."/>
            <person name="Mittag M."/>
            <person name="Olson B.J."/>
            <person name="Pangilinan J."/>
            <person name="Peng Y."/>
            <person name="Qiu H."/>
            <person name="Shu S."/>
            <person name="Singer J.T."/>
            <person name="Smith A.G."/>
            <person name="Sprecher B.N."/>
            <person name="Wagner V."/>
            <person name="Wang W."/>
            <person name="Wang Z.-Y."/>
            <person name="Yan J."/>
            <person name="Yarish C."/>
            <person name="Zoeuner-Riek S."/>
            <person name="Zhuang Y."/>
            <person name="Zou Y."/>
            <person name="Lindquist E.A."/>
            <person name="Grimwood J."/>
            <person name="Barry K."/>
            <person name="Rokhsar D.S."/>
            <person name="Schmutz J."/>
            <person name="Stiller J.W."/>
            <person name="Grossman A.R."/>
            <person name="Prochnik S.E."/>
        </authorList>
    </citation>
    <scope>NUCLEOTIDE SEQUENCE [LARGE SCALE GENOMIC DNA]</scope>
    <source>
        <strain evidence="2">4086291</strain>
    </source>
</reference>
<feature type="compositionally biased region" description="Low complexity" evidence="1">
    <location>
        <begin position="849"/>
        <end position="863"/>
    </location>
</feature>
<feature type="region of interest" description="Disordered" evidence="1">
    <location>
        <begin position="135"/>
        <end position="157"/>
    </location>
</feature>
<organism evidence="2 3">
    <name type="scientific">Porphyra umbilicalis</name>
    <name type="common">Purple laver</name>
    <name type="synonym">Red alga</name>
    <dbReference type="NCBI Taxonomy" id="2786"/>
    <lineage>
        <taxon>Eukaryota</taxon>
        <taxon>Rhodophyta</taxon>
        <taxon>Bangiophyceae</taxon>
        <taxon>Bangiales</taxon>
        <taxon>Bangiaceae</taxon>
        <taxon>Porphyra</taxon>
    </lineage>
</organism>
<proteinExistence type="predicted"/>
<feature type="compositionally biased region" description="Basic residues" evidence="1">
    <location>
        <begin position="864"/>
        <end position="873"/>
    </location>
</feature>
<feature type="region of interest" description="Disordered" evidence="1">
    <location>
        <begin position="43"/>
        <end position="115"/>
    </location>
</feature>
<feature type="compositionally biased region" description="Basic residues" evidence="1">
    <location>
        <begin position="792"/>
        <end position="802"/>
    </location>
</feature>
<evidence type="ECO:0000256" key="1">
    <source>
        <dbReference type="SAM" id="MobiDB-lite"/>
    </source>
</evidence>
<sequence>MDSTRNGMLVVAGAGMASVERSVFSSEACGGVWDRDRQTLRANRCHSTGGGRSSSKGDVMSSFSSMSSSDMAGRGATTGVGRVAAPTRRADREPLASLSFGSTSPARANCWTSDRTRNTSGSAYLPFPAKIRKPTLPAASTPDACTSSPRPRCASASSAAATSAPSALSAAVGTADAPLPVTAETYLARRRISGLFRLLAAAAPRSRAAAAPAAVPAATLTGTVEAGALLAAPLATGARSRAFDKGISARLAGACGPPDAPPAIVAAPAVAARSAPSRLRAVTAPSADSPTAAGATTAAGTPGTAVAAAVAGAPREAVAVAAAGAPTTAVAVVTAGAPTAAVDAVATGARTAAVAVVPFGAPTAAVCDDGVAATWGSTAAVGRAAATELSVPTAIAEEAVATVVEAPSGSTGADVGKMNSEGERLGGFSSTTRPTATDEATSTGRPTAEGAMVRGEGQESKRDGERQLAGPRRHLHEAPRPSRRGIVACRPRWDSRQVPPGRPPSATAAWESCVALRAVAPKKGGHPPSSCDVATKNTAVTAATTRTSASERCILDKPAFRLTGAVARRQKRGTCPSSAARDEGPLTAAVGRAGVDQGDVGAGRRQKWPSRGRGVAVTVRRGPKCSRTEPADEPHNRAGRWHRRKSDNGSVGRRRQCSRGAVRPFITTTARARAGAIRHPTQWPCADPLKHKREAAAVATVPASQLKRNRHNTAPLGHPQTHSQAAAAAARAGACTKECRHTSTPRAPQTRPRAAAAAARRGTRENQQPQHPHRGLPNAPAGGGRSGDGRRAQNRRPSRPRRTTQCARGPRQWTHAAAHTQNSRPSGPPGARQTRPGSGGHHGGRRARAPATPAACQGPLKSARGPRSRRRLPARPTASLRNSPPGAPQTRPRVAAAAAAASARKTQPPQQPPSGPPNAPVGGGGGGGGQHAE</sequence>
<dbReference type="AlphaFoldDB" id="A0A1X6P6T1"/>
<feature type="region of interest" description="Disordered" evidence="1">
    <location>
        <begin position="700"/>
        <end position="933"/>
    </location>
</feature>
<feature type="compositionally biased region" description="Low complexity" evidence="1">
    <location>
        <begin position="744"/>
        <end position="760"/>
    </location>
</feature>
<feature type="compositionally biased region" description="Low complexity" evidence="1">
    <location>
        <begin position="53"/>
        <end position="71"/>
    </location>
</feature>
<feature type="compositionally biased region" description="Polar residues" evidence="1">
    <location>
        <begin position="99"/>
        <end position="115"/>
    </location>
</feature>
<feature type="compositionally biased region" description="Low complexity" evidence="1">
    <location>
        <begin position="146"/>
        <end position="157"/>
    </location>
</feature>
<dbReference type="EMBL" id="KV918861">
    <property type="protein sequence ID" value="OSX76602.1"/>
    <property type="molecule type" value="Genomic_DNA"/>
</dbReference>
<feature type="compositionally biased region" description="Basic and acidic residues" evidence="1">
    <location>
        <begin position="626"/>
        <end position="636"/>
    </location>
</feature>
<accession>A0A1X6P6T1</accession>
<dbReference type="Proteomes" id="UP000218209">
    <property type="component" value="Unassembled WGS sequence"/>
</dbReference>
<feature type="region of interest" description="Disordered" evidence="1">
    <location>
        <begin position="620"/>
        <end position="660"/>
    </location>
</feature>
<keyword evidence="3" id="KW-1185">Reference proteome</keyword>
<feature type="compositionally biased region" description="Pro residues" evidence="1">
    <location>
        <begin position="909"/>
        <end position="919"/>
    </location>
</feature>
<feature type="region of interest" description="Disordered" evidence="1">
    <location>
        <begin position="408"/>
        <end position="507"/>
    </location>
</feature>
<name>A0A1X6P6T1_PORUM</name>
<gene>
    <name evidence="2" type="ORF">BU14_0184s0029</name>
</gene>
<protein>
    <submittedName>
        <fullName evidence="2">Uncharacterized protein</fullName>
    </submittedName>
</protein>
<feature type="compositionally biased region" description="Gly residues" evidence="1">
    <location>
        <begin position="921"/>
        <end position="933"/>
    </location>
</feature>
<feature type="compositionally biased region" description="Low complexity" evidence="1">
    <location>
        <begin position="725"/>
        <end position="734"/>
    </location>
</feature>
<evidence type="ECO:0000313" key="2">
    <source>
        <dbReference type="EMBL" id="OSX76602.1"/>
    </source>
</evidence>
<feature type="compositionally biased region" description="Basic and acidic residues" evidence="1">
    <location>
        <begin position="456"/>
        <end position="466"/>
    </location>
</feature>
<feature type="compositionally biased region" description="Polar residues" evidence="1">
    <location>
        <begin position="428"/>
        <end position="445"/>
    </location>
</feature>